<accession>A0A3P9KBF6</accession>
<keyword evidence="6" id="KW-1133">Transmembrane helix</keyword>
<evidence type="ECO:0000256" key="2">
    <source>
        <dbReference type="ARBA" id="ARBA00022737"/>
    </source>
</evidence>
<dbReference type="AlphaFoldDB" id="A0A3P9KBF6"/>
<evidence type="ECO:0000256" key="1">
    <source>
        <dbReference type="ARBA" id="ARBA00022723"/>
    </source>
</evidence>
<dbReference type="InterPro" id="IPR036236">
    <property type="entry name" value="Znf_C2H2_sf"/>
</dbReference>
<reference evidence="8" key="3">
    <citation type="submission" date="2025-08" db="UniProtKB">
        <authorList>
            <consortium name="Ensembl"/>
        </authorList>
    </citation>
    <scope>IDENTIFICATION</scope>
    <source>
        <strain evidence="8">HNI</strain>
    </source>
</reference>
<protein>
    <recommendedName>
        <fullName evidence="7">C2H2-type domain-containing protein</fullName>
    </recommendedName>
</protein>
<reference key="1">
    <citation type="journal article" date="2007" name="Nature">
        <title>The medaka draft genome and insights into vertebrate genome evolution.</title>
        <authorList>
            <person name="Kasahara M."/>
            <person name="Naruse K."/>
            <person name="Sasaki S."/>
            <person name="Nakatani Y."/>
            <person name="Qu W."/>
            <person name="Ahsan B."/>
            <person name="Yamada T."/>
            <person name="Nagayasu Y."/>
            <person name="Doi K."/>
            <person name="Kasai Y."/>
            <person name="Jindo T."/>
            <person name="Kobayashi D."/>
            <person name="Shimada A."/>
            <person name="Toyoda A."/>
            <person name="Kuroki Y."/>
            <person name="Fujiyama A."/>
            <person name="Sasaki T."/>
            <person name="Shimizu A."/>
            <person name="Asakawa S."/>
            <person name="Shimizu N."/>
            <person name="Hashimoto S."/>
            <person name="Yang J."/>
            <person name="Lee Y."/>
            <person name="Matsushima K."/>
            <person name="Sugano S."/>
            <person name="Sakaizumi M."/>
            <person name="Narita T."/>
            <person name="Ohishi K."/>
            <person name="Haga S."/>
            <person name="Ohta F."/>
            <person name="Nomoto H."/>
            <person name="Nogata K."/>
            <person name="Morishita T."/>
            <person name="Endo T."/>
            <person name="Shin-I T."/>
            <person name="Takeda H."/>
            <person name="Morishita S."/>
            <person name="Kohara Y."/>
        </authorList>
    </citation>
    <scope>NUCLEOTIDE SEQUENCE [LARGE SCALE GENOMIC DNA]</scope>
    <source>
        <strain>Hd-rR</strain>
    </source>
</reference>
<evidence type="ECO:0000313" key="8">
    <source>
        <dbReference type="Ensembl" id="ENSORLP00020005790.1"/>
    </source>
</evidence>
<dbReference type="Ensembl" id="ENSORLT00020005683.1">
    <property type="protein sequence ID" value="ENSORLP00020005790.1"/>
    <property type="gene ID" value="ENSORLG00020006623.1"/>
</dbReference>
<keyword evidence="4" id="KW-0862">Zinc</keyword>
<keyword evidence="3 5" id="KW-0863">Zinc-finger</keyword>
<name>A0A3P9KBF6_ORYLA</name>
<evidence type="ECO:0000256" key="4">
    <source>
        <dbReference type="ARBA" id="ARBA00022833"/>
    </source>
</evidence>
<dbReference type="Gene3D" id="3.30.160.60">
    <property type="entry name" value="Classic Zinc Finger"/>
    <property type="match status" value="2"/>
</dbReference>
<dbReference type="GO" id="GO:0008270">
    <property type="term" value="F:zinc ion binding"/>
    <property type="evidence" value="ECO:0007669"/>
    <property type="project" value="UniProtKB-KW"/>
</dbReference>
<evidence type="ECO:0000259" key="7">
    <source>
        <dbReference type="PROSITE" id="PS50157"/>
    </source>
</evidence>
<reference evidence="8 9" key="2">
    <citation type="submission" date="2017-04" db="EMBL/GenBank/DDBJ databases">
        <title>CpG methylation of centromeres and impact of large insertions on vertebrate speciation.</title>
        <authorList>
            <person name="Ichikawa K."/>
            <person name="Yoshimura J."/>
            <person name="Morishita S."/>
        </authorList>
    </citation>
    <scope>NUCLEOTIDE SEQUENCE</scope>
    <source>
        <strain evidence="8 9">HNI</strain>
    </source>
</reference>
<keyword evidence="1" id="KW-0479">Metal-binding</keyword>
<evidence type="ECO:0000313" key="9">
    <source>
        <dbReference type="Proteomes" id="UP000265180"/>
    </source>
</evidence>
<sequence length="223" mass="24794">MYENQNFSPVIKQEADGELPVNTATDGAQTDVRFPAGGQDASVWPATIEESSVATQPHMQISPLCVEQYSACRDSETSFNFFADGTKKRTDCLSVPSNVEVPMHPICAGSNLPAPAPGKQFRSESHSAVTLNEGAAFAFIRNGLRPKLFMCLVCNKNFPRLSQHLRIHTGEKPYGCHICGSFRNSSELKCVLNLNFICILMGLLQIYWGKTKKRMKRHHPQTY</sequence>
<reference evidence="8" key="4">
    <citation type="submission" date="2025-09" db="UniProtKB">
        <authorList>
            <consortium name="Ensembl"/>
        </authorList>
    </citation>
    <scope>IDENTIFICATION</scope>
    <source>
        <strain evidence="8">HNI</strain>
    </source>
</reference>
<feature type="domain" description="C2H2-type" evidence="7">
    <location>
        <begin position="149"/>
        <end position="173"/>
    </location>
</feature>
<dbReference type="SUPFAM" id="SSF57667">
    <property type="entry name" value="beta-beta-alpha zinc fingers"/>
    <property type="match status" value="1"/>
</dbReference>
<keyword evidence="6" id="KW-0472">Membrane</keyword>
<organism evidence="8 9">
    <name type="scientific">Oryzias latipes</name>
    <name type="common">Japanese rice fish</name>
    <name type="synonym">Japanese killifish</name>
    <dbReference type="NCBI Taxonomy" id="8090"/>
    <lineage>
        <taxon>Eukaryota</taxon>
        <taxon>Metazoa</taxon>
        <taxon>Chordata</taxon>
        <taxon>Craniata</taxon>
        <taxon>Vertebrata</taxon>
        <taxon>Euteleostomi</taxon>
        <taxon>Actinopterygii</taxon>
        <taxon>Neopterygii</taxon>
        <taxon>Teleostei</taxon>
        <taxon>Neoteleostei</taxon>
        <taxon>Acanthomorphata</taxon>
        <taxon>Ovalentaria</taxon>
        <taxon>Atherinomorphae</taxon>
        <taxon>Beloniformes</taxon>
        <taxon>Adrianichthyidae</taxon>
        <taxon>Oryziinae</taxon>
        <taxon>Oryzias</taxon>
    </lineage>
</organism>
<proteinExistence type="predicted"/>
<keyword evidence="6" id="KW-0812">Transmembrane</keyword>
<dbReference type="PANTHER" id="PTHR23235:SF178">
    <property type="entry name" value="C2H2-TYPE DOMAIN-CONTAINING PROTEIN-RELATED"/>
    <property type="match status" value="1"/>
</dbReference>
<evidence type="ECO:0000256" key="3">
    <source>
        <dbReference type="ARBA" id="ARBA00022771"/>
    </source>
</evidence>
<dbReference type="Proteomes" id="UP000265180">
    <property type="component" value="Chromosome 17"/>
</dbReference>
<feature type="transmembrane region" description="Helical" evidence="6">
    <location>
        <begin position="191"/>
        <end position="208"/>
    </location>
</feature>
<evidence type="ECO:0000256" key="5">
    <source>
        <dbReference type="PROSITE-ProRule" id="PRU00042"/>
    </source>
</evidence>
<dbReference type="InterPro" id="IPR013087">
    <property type="entry name" value="Znf_C2H2_type"/>
</dbReference>
<dbReference type="PROSITE" id="PS50157">
    <property type="entry name" value="ZINC_FINGER_C2H2_2"/>
    <property type="match status" value="1"/>
</dbReference>
<dbReference type="PANTHER" id="PTHR23235">
    <property type="entry name" value="KRUEPPEL-LIKE TRANSCRIPTION FACTOR"/>
    <property type="match status" value="1"/>
</dbReference>
<keyword evidence="2" id="KW-0677">Repeat</keyword>
<evidence type="ECO:0000256" key="6">
    <source>
        <dbReference type="SAM" id="Phobius"/>
    </source>
</evidence>